<dbReference type="OrthoDB" id="7554578at2759"/>
<feature type="region of interest" description="Disordered" evidence="1">
    <location>
        <begin position="32"/>
        <end position="54"/>
    </location>
</feature>
<evidence type="ECO:0000259" key="2">
    <source>
        <dbReference type="PROSITE" id="PS50878"/>
    </source>
</evidence>
<dbReference type="PANTHER" id="PTHR47027">
    <property type="entry name" value="REVERSE TRANSCRIPTASE DOMAIN-CONTAINING PROTEIN"/>
    <property type="match status" value="1"/>
</dbReference>
<name>A0A0J7KVP8_LASNI</name>
<comment type="caution">
    <text evidence="3">The sequence shown here is derived from an EMBL/GenBank/DDBJ whole genome shotgun (WGS) entry which is preliminary data.</text>
</comment>
<keyword evidence="4" id="KW-1185">Reference proteome</keyword>
<evidence type="ECO:0000256" key="1">
    <source>
        <dbReference type="SAM" id="MobiDB-lite"/>
    </source>
</evidence>
<sequence>MSNCTMSKYTAPVGSALTDAALNPVVRIERVDAGQAQPGAERKSLSPEEEENRGFRTEWGIPQKEFAKKFRNLLSKDLKPLWPFILERQQLKVTEDYVRKLETANAYLKKRLDACKVETRRLEREVEDFRAGPALPLSFFPSFFGRNPPAKIAKEDLSSEIKVEEFRGRPVGKTLVSLFVDLKAAFDSVDKEILIKALRERGVRKDLVERTEVMRETRSKVRMGEGMNEEFWLDRGFRQGCSLSPLLFNVVLADLEEVMAKGR</sequence>
<evidence type="ECO:0000313" key="4">
    <source>
        <dbReference type="Proteomes" id="UP000036403"/>
    </source>
</evidence>
<protein>
    <submittedName>
        <fullName evidence="3">Flagellar attachment zone protein 1-like protein</fullName>
    </submittedName>
</protein>
<proteinExistence type="predicted"/>
<feature type="domain" description="Reverse transcriptase" evidence="2">
    <location>
        <begin position="67"/>
        <end position="263"/>
    </location>
</feature>
<gene>
    <name evidence="3" type="ORF">RF55_5479</name>
</gene>
<dbReference type="Proteomes" id="UP000036403">
    <property type="component" value="Unassembled WGS sequence"/>
</dbReference>
<dbReference type="PaxDb" id="67767-A0A0J7KVP8"/>
<evidence type="ECO:0000313" key="3">
    <source>
        <dbReference type="EMBL" id="KMQ94373.1"/>
    </source>
</evidence>
<feature type="compositionally biased region" description="Basic and acidic residues" evidence="1">
    <location>
        <begin position="40"/>
        <end position="54"/>
    </location>
</feature>
<keyword evidence="3" id="KW-0969">Cilium</keyword>
<dbReference type="PANTHER" id="PTHR47027:SF20">
    <property type="entry name" value="REVERSE TRANSCRIPTASE-LIKE PROTEIN WITH RNA-DIRECTED DNA POLYMERASE DOMAIN"/>
    <property type="match status" value="1"/>
</dbReference>
<dbReference type="EMBL" id="LBMM01002781">
    <property type="protein sequence ID" value="KMQ94373.1"/>
    <property type="molecule type" value="Genomic_DNA"/>
</dbReference>
<keyword evidence="3" id="KW-0966">Cell projection</keyword>
<organism evidence="3 4">
    <name type="scientific">Lasius niger</name>
    <name type="common">Black garden ant</name>
    <dbReference type="NCBI Taxonomy" id="67767"/>
    <lineage>
        <taxon>Eukaryota</taxon>
        <taxon>Metazoa</taxon>
        <taxon>Ecdysozoa</taxon>
        <taxon>Arthropoda</taxon>
        <taxon>Hexapoda</taxon>
        <taxon>Insecta</taxon>
        <taxon>Pterygota</taxon>
        <taxon>Neoptera</taxon>
        <taxon>Endopterygota</taxon>
        <taxon>Hymenoptera</taxon>
        <taxon>Apocrita</taxon>
        <taxon>Aculeata</taxon>
        <taxon>Formicoidea</taxon>
        <taxon>Formicidae</taxon>
        <taxon>Formicinae</taxon>
        <taxon>Lasius</taxon>
        <taxon>Lasius</taxon>
    </lineage>
</organism>
<dbReference type="Pfam" id="PF00078">
    <property type="entry name" value="RVT_1"/>
    <property type="match status" value="1"/>
</dbReference>
<reference evidence="3 4" key="1">
    <citation type="submission" date="2015-04" db="EMBL/GenBank/DDBJ databases">
        <title>Lasius niger genome sequencing.</title>
        <authorList>
            <person name="Konorov E.A."/>
            <person name="Nikitin M.A."/>
            <person name="Kirill M.V."/>
            <person name="Chang P."/>
        </authorList>
    </citation>
    <scope>NUCLEOTIDE SEQUENCE [LARGE SCALE GENOMIC DNA]</scope>
    <source>
        <tissue evidence="3">Whole</tissue>
    </source>
</reference>
<accession>A0A0J7KVP8</accession>
<dbReference type="InterPro" id="IPR000477">
    <property type="entry name" value="RT_dom"/>
</dbReference>
<dbReference type="AlphaFoldDB" id="A0A0J7KVP8"/>
<keyword evidence="3" id="KW-0282">Flagellum</keyword>
<dbReference type="PROSITE" id="PS50878">
    <property type="entry name" value="RT_POL"/>
    <property type="match status" value="1"/>
</dbReference>